<protein>
    <submittedName>
        <fullName evidence="1">Uncharacterized protein</fullName>
    </submittedName>
</protein>
<dbReference type="InParanoid" id="A0A3N0VGG3"/>
<dbReference type="AlphaFoldDB" id="A0A3N0VGG3"/>
<comment type="caution">
    <text evidence="1">The sequence shown here is derived from an EMBL/GenBank/DDBJ whole genome shotgun (WGS) entry which is preliminary data.</text>
</comment>
<organism evidence="1 2">
    <name type="scientific">Stagnimonas aquatica</name>
    <dbReference type="NCBI Taxonomy" id="2689987"/>
    <lineage>
        <taxon>Bacteria</taxon>
        <taxon>Pseudomonadati</taxon>
        <taxon>Pseudomonadota</taxon>
        <taxon>Gammaproteobacteria</taxon>
        <taxon>Nevskiales</taxon>
        <taxon>Nevskiaceae</taxon>
        <taxon>Stagnimonas</taxon>
    </lineage>
</organism>
<dbReference type="EMBL" id="RJVO01000002">
    <property type="protein sequence ID" value="ROH91782.1"/>
    <property type="molecule type" value="Genomic_DNA"/>
</dbReference>
<gene>
    <name evidence="1" type="ORF">ED208_05195</name>
</gene>
<proteinExistence type="predicted"/>
<dbReference type="Proteomes" id="UP000282106">
    <property type="component" value="Unassembled WGS sequence"/>
</dbReference>
<reference evidence="1 2" key="1">
    <citation type="submission" date="2018-10" db="EMBL/GenBank/DDBJ databases">
        <authorList>
            <person name="Chen W.-M."/>
        </authorList>
    </citation>
    <scope>NUCLEOTIDE SEQUENCE [LARGE SCALE GENOMIC DNA]</scope>
    <source>
        <strain evidence="1 2">THS-13</strain>
    </source>
</reference>
<dbReference type="RefSeq" id="WP_123210826.1">
    <property type="nucleotide sequence ID" value="NZ_RJVO01000002.1"/>
</dbReference>
<sequence length="256" mass="28394">MIEPHPDKDILRDPLTAMRRLGSVSAEKLSQALALALAAPAGDPRGIAVIDLLEAAYRQPEGLATPLRVQALKQLQSQRPGLVQGLRERLRNQIALLQLYADALGSWDETALAEVAEGLLQCPPSPHRRPCVRALMVRLHRAGRHLELAALLPRVDLLEYLDLCNSESYWRGAFGKAVPGPGEVLKELAKRMNWLSSVEERRAVLDFCRQLPERLDEAGQAAIADTVRSVALRVDDPDLRAFLTAYGARLPNSRRW</sequence>
<keyword evidence="2" id="KW-1185">Reference proteome</keyword>
<evidence type="ECO:0000313" key="1">
    <source>
        <dbReference type="EMBL" id="ROH91782.1"/>
    </source>
</evidence>
<accession>A0A3N0VGG3</accession>
<evidence type="ECO:0000313" key="2">
    <source>
        <dbReference type="Proteomes" id="UP000282106"/>
    </source>
</evidence>
<name>A0A3N0VGG3_9GAMM</name>